<organism evidence="1 2">
    <name type="scientific">Sphingobacterium siyangense</name>
    <dbReference type="NCBI Taxonomy" id="459529"/>
    <lineage>
        <taxon>Bacteria</taxon>
        <taxon>Pseudomonadati</taxon>
        <taxon>Bacteroidota</taxon>
        <taxon>Sphingobacteriia</taxon>
        <taxon>Sphingobacteriales</taxon>
        <taxon>Sphingobacteriaceae</taxon>
        <taxon>Sphingobacterium</taxon>
    </lineage>
</organism>
<dbReference type="InterPro" id="IPR008969">
    <property type="entry name" value="CarboxyPept-like_regulatory"/>
</dbReference>
<evidence type="ECO:0000313" key="2">
    <source>
        <dbReference type="Proteomes" id="UP000315908"/>
    </source>
</evidence>
<keyword evidence="1" id="KW-0378">Hydrolase</keyword>
<dbReference type="GO" id="GO:0004180">
    <property type="term" value="F:carboxypeptidase activity"/>
    <property type="evidence" value="ECO:0007669"/>
    <property type="project" value="UniProtKB-KW"/>
</dbReference>
<keyword evidence="1" id="KW-0645">Protease</keyword>
<dbReference type="Gene3D" id="2.60.40.1120">
    <property type="entry name" value="Carboxypeptidase-like, regulatory domain"/>
    <property type="match status" value="1"/>
</dbReference>
<gene>
    <name evidence="1" type="ORF">IQ31_04347</name>
</gene>
<dbReference type="Pfam" id="PF13715">
    <property type="entry name" value="CarbopepD_reg_2"/>
    <property type="match status" value="1"/>
</dbReference>
<proteinExistence type="predicted"/>
<protein>
    <submittedName>
        <fullName evidence="1">Carboxypeptidase-like protein</fullName>
    </submittedName>
</protein>
<sequence>MQSFVPRSNRIAKGLFLYNCRIKHLLNLNYTPMVKKSHLILLTPLSILSLAAPIYGVANPRNLVAITSLSPFQQVVSGKVIDETGKPISGVTISEKGKAAATTTNQDGIFSLNVSSKSAILTFNSIGFTAKEVPVSQAAQITLTKSEDVLDEVVVVGYGKQKKSDLT</sequence>
<dbReference type="Proteomes" id="UP000315908">
    <property type="component" value="Unassembled WGS sequence"/>
</dbReference>
<name>A0A562M9C5_9SPHI</name>
<comment type="caution">
    <text evidence="1">The sequence shown here is derived from an EMBL/GenBank/DDBJ whole genome shotgun (WGS) entry which is preliminary data.</text>
</comment>
<dbReference type="EMBL" id="VLKR01000029">
    <property type="protein sequence ID" value="TWI16503.1"/>
    <property type="molecule type" value="Genomic_DNA"/>
</dbReference>
<keyword evidence="1" id="KW-0121">Carboxypeptidase</keyword>
<dbReference type="AlphaFoldDB" id="A0A562M9C5"/>
<reference evidence="1 2" key="1">
    <citation type="journal article" date="2015" name="Stand. Genomic Sci.">
        <title>Genomic Encyclopedia of Bacterial and Archaeal Type Strains, Phase III: the genomes of soil and plant-associated and newly described type strains.</title>
        <authorList>
            <person name="Whitman W.B."/>
            <person name="Woyke T."/>
            <person name="Klenk H.P."/>
            <person name="Zhou Y."/>
            <person name="Lilburn T.G."/>
            <person name="Beck B.J."/>
            <person name="De Vos P."/>
            <person name="Vandamme P."/>
            <person name="Eisen J.A."/>
            <person name="Garrity G."/>
            <person name="Hugenholtz P."/>
            <person name="Kyrpides N.C."/>
        </authorList>
    </citation>
    <scope>NUCLEOTIDE SEQUENCE [LARGE SCALE GENOMIC DNA]</scope>
    <source>
        <strain evidence="1 2">CGMCC 1.6855</strain>
    </source>
</reference>
<dbReference type="SUPFAM" id="SSF49464">
    <property type="entry name" value="Carboxypeptidase regulatory domain-like"/>
    <property type="match status" value="1"/>
</dbReference>
<accession>A0A562M9C5</accession>
<evidence type="ECO:0000313" key="1">
    <source>
        <dbReference type="EMBL" id="TWI16503.1"/>
    </source>
</evidence>